<dbReference type="SUPFAM" id="SSF161084">
    <property type="entry name" value="MAPEG domain-like"/>
    <property type="match status" value="1"/>
</dbReference>
<evidence type="ECO:0000256" key="5">
    <source>
        <dbReference type="SAM" id="Phobius"/>
    </source>
</evidence>
<sequence length="130" mass="14076">MLLQTTAYYALPLALLGLVLWFRVTATRSGLKVSIGDGGDPALHEKIRQHGNFIEWTPLVLLLMVIAEGNRADAIYLHISGGLLLAGRLIHPFGLSAANPMHPLRIVGNTASLLAMLNVMACLVFTTFDL</sequence>
<dbReference type="InterPro" id="IPR001129">
    <property type="entry name" value="Membr-assoc_MAPEG"/>
</dbReference>
<name>A0A2D2B473_9CAUL</name>
<evidence type="ECO:0000313" key="7">
    <source>
        <dbReference type="Proteomes" id="UP000228945"/>
    </source>
</evidence>
<evidence type="ECO:0000313" key="6">
    <source>
        <dbReference type="EMBL" id="ATQ45047.1"/>
    </source>
</evidence>
<dbReference type="OrthoDB" id="7630838at2"/>
<evidence type="ECO:0000256" key="3">
    <source>
        <dbReference type="ARBA" id="ARBA00022989"/>
    </source>
</evidence>
<gene>
    <name evidence="6" type="ORF">CSW64_15170</name>
</gene>
<proteinExistence type="predicted"/>
<protein>
    <recommendedName>
        <fullName evidence="8">Glutathione S-transferase</fullName>
    </recommendedName>
</protein>
<organism evidence="6 7">
    <name type="scientific">Caulobacter mirabilis</name>
    <dbReference type="NCBI Taxonomy" id="69666"/>
    <lineage>
        <taxon>Bacteria</taxon>
        <taxon>Pseudomonadati</taxon>
        <taxon>Pseudomonadota</taxon>
        <taxon>Alphaproteobacteria</taxon>
        <taxon>Caulobacterales</taxon>
        <taxon>Caulobacteraceae</taxon>
        <taxon>Caulobacter</taxon>
    </lineage>
</organism>
<dbReference type="EMBL" id="CP024201">
    <property type="protein sequence ID" value="ATQ45047.1"/>
    <property type="molecule type" value="Genomic_DNA"/>
</dbReference>
<evidence type="ECO:0000256" key="2">
    <source>
        <dbReference type="ARBA" id="ARBA00022692"/>
    </source>
</evidence>
<dbReference type="GO" id="GO:0016020">
    <property type="term" value="C:membrane"/>
    <property type="evidence" value="ECO:0007669"/>
    <property type="project" value="UniProtKB-SubCell"/>
</dbReference>
<evidence type="ECO:0000256" key="4">
    <source>
        <dbReference type="ARBA" id="ARBA00023136"/>
    </source>
</evidence>
<reference evidence="6 7" key="1">
    <citation type="submission" date="2017-10" db="EMBL/GenBank/DDBJ databases">
        <title>Genome sequence of Caulobacter mirabilis FWC38.</title>
        <authorList>
            <person name="Fiebig A."/>
            <person name="Crosson S."/>
        </authorList>
    </citation>
    <scope>NUCLEOTIDE SEQUENCE [LARGE SCALE GENOMIC DNA]</scope>
    <source>
        <strain evidence="6 7">FWC 38</strain>
    </source>
</reference>
<feature type="transmembrane region" description="Helical" evidence="5">
    <location>
        <begin position="75"/>
        <end position="94"/>
    </location>
</feature>
<dbReference type="Proteomes" id="UP000228945">
    <property type="component" value="Chromosome"/>
</dbReference>
<comment type="subcellular location">
    <subcellularLocation>
        <location evidence="1">Membrane</location>
    </subcellularLocation>
</comment>
<dbReference type="AlphaFoldDB" id="A0A2D2B473"/>
<evidence type="ECO:0008006" key="8">
    <source>
        <dbReference type="Google" id="ProtNLM"/>
    </source>
</evidence>
<feature type="transmembrane region" description="Helical" evidence="5">
    <location>
        <begin position="6"/>
        <end position="24"/>
    </location>
</feature>
<evidence type="ECO:0000256" key="1">
    <source>
        <dbReference type="ARBA" id="ARBA00004370"/>
    </source>
</evidence>
<dbReference type="Pfam" id="PF01124">
    <property type="entry name" value="MAPEG"/>
    <property type="match status" value="1"/>
</dbReference>
<keyword evidence="2 5" id="KW-0812">Transmembrane</keyword>
<keyword evidence="3 5" id="KW-1133">Transmembrane helix</keyword>
<feature type="transmembrane region" description="Helical" evidence="5">
    <location>
        <begin position="106"/>
        <end position="128"/>
    </location>
</feature>
<dbReference type="Gene3D" id="1.20.120.550">
    <property type="entry name" value="Membrane associated eicosanoid/glutathione metabolism-like domain"/>
    <property type="match status" value="1"/>
</dbReference>
<dbReference type="PANTHER" id="PTHR35814:SF1">
    <property type="entry name" value="GLUTATHIONE S-TRANSFERASE-RELATED"/>
    <property type="match status" value="1"/>
</dbReference>
<accession>A0A2D2B473</accession>
<dbReference type="KEGG" id="cmb:CSW64_15170"/>
<dbReference type="InterPro" id="IPR023352">
    <property type="entry name" value="MAPEG-like_dom_sf"/>
</dbReference>
<dbReference type="PANTHER" id="PTHR35814">
    <property type="match status" value="1"/>
</dbReference>
<keyword evidence="7" id="KW-1185">Reference proteome</keyword>
<keyword evidence="4 5" id="KW-0472">Membrane</keyword>